<organism evidence="10 11">
    <name type="scientific">Clostridium algidicarnis DSM 15099</name>
    <dbReference type="NCBI Taxonomy" id="1121295"/>
    <lineage>
        <taxon>Bacteria</taxon>
        <taxon>Bacillati</taxon>
        <taxon>Bacillota</taxon>
        <taxon>Clostridia</taxon>
        <taxon>Eubacteriales</taxon>
        <taxon>Clostridiaceae</taxon>
        <taxon>Clostridium</taxon>
    </lineage>
</organism>
<keyword evidence="8 9" id="KW-0862">Zinc</keyword>
<dbReference type="InterPro" id="IPR023091">
    <property type="entry name" value="MetalPrtase_cat_dom_sf_prd"/>
</dbReference>
<keyword evidence="6 9" id="KW-0255">Endonuclease</keyword>
<keyword evidence="2 9" id="KW-0690">Ribosome biogenesis</keyword>
<keyword evidence="3 9" id="KW-0698">rRNA processing</keyword>
<dbReference type="Proteomes" id="UP000239863">
    <property type="component" value="Unassembled WGS sequence"/>
</dbReference>
<dbReference type="GO" id="GO:0004521">
    <property type="term" value="F:RNA endonuclease activity"/>
    <property type="evidence" value="ECO:0007669"/>
    <property type="project" value="UniProtKB-UniRule"/>
</dbReference>
<evidence type="ECO:0000256" key="9">
    <source>
        <dbReference type="HAMAP-Rule" id="MF_00009"/>
    </source>
</evidence>
<dbReference type="GO" id="GO:0005737">
    <property type="term" value="C:cytoplasm"/>
    <property type="evidence" value="ECO:0007669"/>
    <property type="project" value="UniProtKB-SubCell"/>
</dbReference>
<comment type="similarity">
    <text evidence="1 9">Belongs to the endoribonuclease YbeY family.</text>
</comment>
<evidence type="ECO:0000256" key="4">
    <source>
        <dbReference type="ARBA" id="ARBA00022722"/>
    </source>
</evidence>
<dbReference type="SUPFAM" id="SSF55486">
    <property type="entry name" value="Metalloproteases ('zincins'), catalytic domain"/>
    <property type="match status" value="1"/>
</dbReference>
<comment type="caution">
    <text evidence="10">The sequence shown here is derived from an EMBL/GenBank/DDBJ whole genome shotgun (WGS) entry which is preliminary data.</text>
</comment>
<dbReference type="InterPro" id="IPR002036">
    <property type="entry name" value="YbeY"/>
</dbReference>
<dbReference type="PANTHER" id="PTHR46986">
    <property type="entry name" value="ENDORIBONUCLEASE YBEY, CHLOROPLASTIC"/>
    <property type="match status" value="1"/>
</dbReference>
<dbReference type="GO" id="GO:0008270">
    <property type="term" value="F:zinc ion binding"/>
    <property type="evidence" value="ECO:0007669"/>
    <property type="project" value="UniProtKB-UniRule"/>
</dbReference>
<evidence type="ECO:0000256" key="3">
    <source>
        <dbReference type="ARBA" id="ARBA00022552"/>
    </source>
</evidence>
<keyword evidence="5 9" id="KW-0479">Metal-binding</keyword>
<keyword evidence="9" id="KW-0963">Cytoplasm</keyword>
<feature type="binding site" evidence="9">
    <location>
        <position position="142"/>
    </location>
    <ligand>
        <name>Zn(2+)</name>
        <dbReference type="ChEBI" id="CHEBI:29105"/>
        <note>catalytic</note>
    </ligand>
</feature>
<dbReference type="InterPro" id="IPR020549">
    <property type="entry name" value="YbeY_CS"/>
</dbReference>
<keyword evidence="4 9" id="KW-0540">Nuclease</keyword>
<dbReference type="AlphaFoldDB" id="A0A2S6G1A9"/>
<dbReference type="Gene3D" id="3.40.390.30">
    <property type="entry name" value="Metalloproteases ('zincins'), catalytic domain"/>
    <property type="match status" value="1"/>
</dbReference>
<dbReference type="EC" id="3.1.-.-" evidence="9"/>
<evidence type="ECO:0000256" key="8">
    <source>
        <dbReference type="ARBA" id="ARBA00022833"/>
    </source>
</evidence>
<gene>
    <name evidence="9" type="primary">ybeY</name>
    <name evidence="10" type="ORF">BD821_101216</name>
</gene>
<name>A0A2S6G1A9_9CLOT</name>
<dbReference type="OrthoDB" id="9807740at2"/>
<dbReference type="PANTHER" id="PTHR46986:SF1">
    <property type="entry name" value="ENDORIBONUCLEASE YBEY, CHLOROPLASTIC"/>
    <property type="match status" value="1"/>
</dbReference>
<keyword evidence="7 9" id="KW-0378">Hydrolase</keyword>
<dbReference type="STRING" id="37659.GCA_000703125_02741"/>
<comment type="subcellular location">
    <subcellularLocation>
        <location evidence="9">Cytoplasm</location>
    </subcellularLocation>
</comment>
<dbReference type="RefSeq" id="WP_104408930.1">
    <property type="nucleotide sequence ID" value="NZ_PTIS01000001.1"/>
</dbReference>
<dbReference type="PROSITE" id="PS01306">
    <property type="entry name" value="UPF0054"/>
    <property type="match status" value="1"/>
</dbReference>
<reference evidence="10 11" key="1">
    <citation type="submission" date="2018-02" db="EMBL/GenBank/DDBJ databases">
        <title>Genomic Encyclopedia of Archaeal and Bacterial Type Strains, Phase II (KMG-II): from individual species to whole genera.</title>
        <authorList>
            <person name="Goeker M."/>
        </authorList>
    </citation>
    <scope>NUCLEOTIDE SEQUENCE [LARGE SCALE GENOMIC DNA]</scope>
    <source>
        <strain evidence="10 11">DSM 15099</strain>
    </source>
</reference>
<feature type="binding site" evidence="9">
    <location>
        <position position="136"/>
    </location>
    <ligand>
        <name>Zn(2+)</name>
        <dbReference type="ChEBI" id="CHEBI:29105"/>
        <note>catalytic</note>
    </ligand>
</feature>
<evidence type="ECO:0000256" key="6">
    <source>
        <dbReference type="ARBA" id="ARBA00022759"/>
    </source>
</evidence>
<evidence type="ECO:0000313" key="10">
    <source>
        <dbReference type="EMBL" id="PPK49555.1"/>
    </source>
</evidence>
<comment type="cofactor">
    <cofactor evidence="9">
        <name>Zn(2+)</name>
        <dbReference type="ChEBI" id="CHEBI:29105"/>
    </cofactor>
    <text evidence="9">Binds 1 zinc ion.</text>
</comment>
<evidence type="ECO:0000313" key="11">
    <source>
        <dbReference type="Proteomes" id="UP000239863"/>
    </source>
</evidence>
<dbReference type="GO" id="GO:0004222">
    <property type="term" value="F:metalloendopeptidase activity"/>
    <property type="evidence" value="ECO:0007669"/>
    <property type="project" value="InterPro"/>
</dbReference>
<evidence type="ECO:0000256" key="5">
    <source>
        <dbReference type="ARBA" id="ARBA00022723"/>
    </source>
</evidence>
<dbReference type="GO" id="GO:0006364">
    <property type="term" value="P:rRNA processing"/>
    <property type="evidence" value="ECO:0007669"/>
    <property type="project" value="UniProtKB-UniRule"/>
</dbReference>
<protein>
    <recommendedName>
        <fullName evidence="9">Endoribonuclease YbeY</fullName>
        <ecNumber evidence="9">3.1.-.-</ecNumber>
    </recommendedName>
</protein>
<dbReference type="NCBIfam" id="TIGR00043">
    <property type="entry name" value="rRNA maturation RNase YbeY"/>
    <property type="match status" value="1"/>
</dbReference>
<sequence>MIYVENKQNDILIDEDFIKDIEKIVDFALKKEKVNINYELSILLVNNVEIKDINKKHRNIDCETDVLSFPLLDYPKDKVFSEVYIEYKFDETYLDGEDLLIGDIVISLEKALEQSKDYGHSFKREVAYLIVHSILHLLGYDHMEMDEKAIMRKREEHILGELNIGR</sequence>
<feature type="binding site" evidence="9">
    <location>
        <position position="132"/>
    </location>
    <ligand>
        <name>Zn(2+)</name>
        <dbReference type="ChEBI" id="CHEBI:29105"/>
        <note>catalytic</note>
    </ligand>
</feature>
<dbReference type="Pfam" id="PF02130">
    <property type="entry name" value="YbeY"/>
    <property type="match status" value="1"/>
</dbReference>
<evidence type="ECO:0000256" key="2">
    <source>
        <dbReference type="ARBA" id="ARBA00022517"/>
    </source>
</evidence>
<comment type="function">
    <text evidence="9">Single strand-specific metallo-endoribonuclease involved in late-stage 70S ribosome quality control and in maturation of the 3' terminus of the 16S rRNA.</text>
</comment>
<dbReference type="EMBL" id="PTIS01000001">
    <property type="protein sequence ID" value="PPK49555.1"/>
    <property type="molecule type" value="Genomic_DNA"/>
</dbReference>
<proteinExistence type="inferred from homology"/>
<accession>A0A2S6G1A9</accession>
<evidence type="ECO:0000256" key="7">
    <source>
        <dbReference type="ARBA" id="ARBA00022801"/>
    </source>
</evidence>
<evidence type="ECO:0000256" key="1">
    <source>
        <dbReference type="ARBA" id="ARBA00010875"/>
    </source>
</evidence>
<dbReference type="HAMAP" id="MF_00009">
    <property type="entry name" value="Endoribonucl_YbeY"/>
    <property type="match status" value="1"/>
</dbReference>